<dbReference type="InterPro" id="IPR036770">
    <property type="entry name" value="Ankyrin_rpt-contain_sf"/>
</dbReference>
<evidence type="ECO:0000256" key="5">
    <source>
        <dbReference type="SAM" id="MobiDB-lite"/>
    </source>
</evidence>
<feature type="compositionally biased region" description="Polar residues" evidence="5">
    <location>
        <begin position="637"/>
        <end position="649"/>
    </location>
</feature>
<feature type="non-terminal residue" evidence="6">
    <location>
        <position position="1"/>
    </location>
</feature>
<feature type="region of interest" description="Disordered" evidence="5">
    <location>
        <begin position="143"/>
        <end position="165"/>
    </location>
</feature>
<dbReference type="Gene3D" id="1.25.40.20">
    <property type="entry name" value="Ankyrin repeat-containing domain"/>
    <property type="match status" value="2"/>
</dbReference>
<dbReference type="SUPFAM" id="SSF48403">
    <property type="entry name" value="Ankyrin repeat"/>
    <property type="match status" value="1"/>
</dbReference>
<comment type="caution">
    <text evidence="6">The sequence shown here is derived from an EMBL/GenBank/DDBJ whole genome shotgun (WGS) entry which is preliminary data.</text>
</comment>
<dbReference type="InterPro" id="IPR050663">
    <property type="entry name" value="Ankyrin-SOCS_Box"/>
</dbReference>
<dbReference type="OrthoDB" id="539213at2759"/>
<proteinExistence type="predicted"/>
<name>A0A225WG53_9STRA</name>
<dbReference type="InterPro" id="IPR000048">
    <property type="entry name" value="IQ_motif_EF-hand-BS"/>
</dbReference>
<dbReference type="PANTHER" id="PTHR24193">
    <property type="entry name" value="ANKYRIN REPEAT PROTEIN"/>
    <property type="match status" value="1"/>
</dbReference>
<evidence type="ECO:0000313" key="6">
    <source>
        <dbReference type="EMBL" id="OWZ16099.1"/>
    </source>
</evidence>
<keyword evidence="6" id="KW-0436">Ligase</keyword>
<evidence type="ECO:0000256" key="4">
    <source>
        <dbReference type="SAM" id="Coils"/>
    </source>
</evidence>
<sequence length="3186" mass="369641">YTAAIGLVAKDKGISLRFPRFIRIRDDKETTQATNASQIADLYRAQGLTTVANDRSFGCRAGNSPMRRASELNGRRRHDQQRLLVELELDDSLYQGAIRAGMEQTALRNPDDASGRRSSRSRFVQPYDQEFNGEVKLRLQSRARRDSAAKPLTERQMQQHRVKRLSSPYKLKQQVLDTRNDPISQRYRQKSPHDAGILTQRVRSPTLQPSPTQLVIESIRQNIHLRDQVMAHLQQELMGVLPLHRASHVEKNVPQRVVKLLNRLRSLSLAVVETVVYLSCELGDLKMFSADVEHDILEQDFYRYLLQMASSDTDFLACSPPLKRFFEDFEVNLTRNPLVDGLSLDSSEVLLCSCHQSASSGSLFCSASSSSSSLLRLLTQKLESFAFQTQRYLPGWQILPAGRVAAALLHLVDLETRFNAVRMLPKYLQSHDDNMNIFEHRRADGYGTFEGDERIHRLDRHSYIEPRLKNDLPRGKVSPTEAWVSSPTAKTSVPSESRPSSSTGLNTVFYHPLPSPKLSSESLPSAPKTEEGSAIKLSSTWVQVPSPADPTFTRTSLSLKSDVASSPVFAMSSKLSADVAPAENKGDANVKSTPMAPPVLDSVAIPKASSRRSSCDQSEFQKKAKNTKEQAFHDGVQANQPSARTISSQSLQNDVIQMSDYESTATESALRQSLTNDDQTEMDNTIGSTCDMESLEMHELIESTSYDYLIPPHATDSETLPPLVLSRDTINKESDESITVMGNQPAEDPIGSVNEIGVNNEDETEDIDEFTCNFGYSSNEALASIAMALQMLPNLSLSNVESPLDDEVLTPEDARPPIEFEAIERSRMSEHETVASGSDGVSADSLSMGRVYSAPAHVTTQYRAGVLSERVVQKPEMSPSEEDEFAYSSATAVSNIAMALSLLPSVSRDDIFSVPIIEVEHEFGTPRRNTYRSAEEERSRHEHLEIMNVFELPIENFSDTNFTGVTNDDALYSIPASSSNYDRMMVSGALENNLFPIQSHANNSETTTSRINNEPIGNTEVECSKPASSRSNISAAKSVEESEPSQFNRIFALCRDIQVAAFDMSHWVSQREIEDHIQSVAQPFSALVGYSSPVPAIANVDDTPKYLERELKMLRRNFASWKVAVIGQKRAKLVVRRLIARRKVRQFVLHHHCRFQKARIEEENRLRFLAASRIQRNWSIYCHNEVVAKRKAVFRVLQMAFHRTLFFVGISQRRRHRENAKEKMVQWWRHQRVRIKKKLQRQENLVRDRKRRARALRDIQKFLKEIILRRRLEAAQEVTKNILFKQQLKWTKAKRDVEKTMNLNSKHRRELIEDMNARFVDLDRKWQVAENERLQLLTHHERVVQQQQQAVEVRRRRLAALKIQMFFRVCLLHKKLQKVEMEKEAYEVKLRKELLTKEKREVDTQRHVIKTRTQVRVLERKINRMAQEALQTDGRHREIVQAHQQRVLNSQQHASRQKIKAFIDSRMLCRRADSERHRLLLEQARLQFEKTETELMFSEDQRERHQRASLIESSLKQRLSEVEARSEALLLAKNQLATEKELEAQRAAEALEHSKIRASMQQIASWVSEQVQLSKLKKEKAAISASAAREMMDVRQKQRREIDAKIREVASIKASSYMHQRISQHRNHKTVEAIRIQQNQKSAQQKAIAMRTRAQLVQIIIDVKLLTEREASKGIIEGLVGVAQFYKTHMYKFSRLKYLRSMNCARKIQRAWRRWTHEQSIKRAEELAFAQLLETKRRQVLAREIQIWWRRFVKEQLRRRKQQFVFDEHVKAIKIRASARKIQGVWKRWTQCQRERRCEQQRIFDAQLELIRARANVRKIQGAWKRWVLREQERRYQQQLAFDAQINAIRIRAKVRKIQRAWRRWITSEQDRRCQQQLAFERRLEAIRGNASARKIQCVWRIWIKSKRELKERRRAHRLVFSSVQRIQRWWRVWQQRQRVKATRDRIMRNACAQVIQRKWKQWYRWRVARRERQRLRIQQNACARRVQTLWRRWKCRRVENAMKIAEQKRIEAERKHEAQMIAEKSNQENQEQEERSVALKIQKNWAGKLSRRNKHEVERKRCLGAQRIQRKWRRWHRHKQSAQSRKRLKEDQRISATLLQRAWRKWHMDQLDRESQAHVNQEQEQMTATTMVDEDVQLEQEYVANVLKIQTFWRNEQKQRDQKREMDRVNQTRNSSSLTIQRNWGIIQHRRKMERKRIQHQQHIAALRIQTLWLKWHNELQEEIERERIRQEEDESSMKIQQNWVISHQRRKLSQERIRHKQNLNALKIQKHWRRWRHLRLEQQTQNNDGQSPVQRISLTKEPSPSLVQRGHGDEKLQQKLDVITYRSHGRRIARAVRKYLQNRREASAATKIEAIWKGKLYRSYYLQALEEKHSEEVRQYQLMISVLATKVQVCWRQWNIGVRQLKRAAVKSEELRLIEEAKALERKLRRAKRELAAKRIQRALASRRALIATKGVSHRDITEKAKVAEQEAPNTKDDQGPIDQPQFEACADDNQGLVEIQGDQLEHIQDPIEISKQDLLHATVELTVEDWSHRQLPHILSRSVNQILFCHEAVNVLQKCFREYKRRQRMHFYFQRSLVTTSRGESGELEKRVNVEHFHFYFVKARAWLDWDISRSTRSDSLVPDTNAIKSLIRLRFDLQMTRKLLQLLEPTEEYLASEIQQVLHEITADAFPILLSRVCLEDNDNPRPELRYHDAGEMDLPLSVKLLRQMGQHRAQIRRQQMLEVDTSFESLTVSTPVAKSVPSSPIERSAPSSPSQRTKKGMTMFTAVENASVDDAKFLQQRGVDLGALDPKTQRNALHMLSFSKENFRSRADMLEFLLSCGANLNVNGADYNGDTPLMLYASLGHLDFMQKLLEHGAEIQKTNNGGQNVLHRACEEDQVEICGFLQQLMLRDSIAENIIPADTIAKLLPTGLVLHAPDCEGRYPLHLLAEKGFVECAKQLVVFTELNYEWNLTLQAQGDPQGRTALHLAVQSHDIAMTAFLLTPGGGSNVNCFDDLHRSPLHYAVESPAALPIISRLIQHGASVNVADERGDTPLHWAAFSGRAAVAQNLLALGADPTLTNSDWETPAQIAAAYGQLDCMRLLLQAQRRRHGAAPAIEVKDHQQQPLIRPASEKTALERLEEAVNELHQKQASYRVADSNRGADQAQAGYWEELHQDVQLVEESGQFSSEDEDDVQFDMNF</sequence>
<keyword evidence="4" id="KW-0175">Coiled coil</keyword>
<feature type="coiled-coil region" evidence="4">
    <location>
        <begin position="1481"/>
        <end position="1508"/>
    </location>
</feature>
<organism evidence="6 7">
    <name type="scientific">Phytophthora megakarya</name>
    <dbReference type="NCBI Taxonomy" id="4795"/>
    <lineage>
        <taxon>Eukaryota</taxon>
        <taxon>Sar</taxon>
        <taxon>Stramenopiles</taxon>
        <taxon>Oomycota</taxon>
        <taxon>Peronosporomycetes</taxon>
        <taxon>Peronosporales</taxon>
        <taxon>Peronosporaceae</taxon>
        <taxon>Phytophthora</taxon>
    </lineage>
</organism>
<feature type="compositionally biased region" description="Polar residues" evidence="5">
    <location>
        <begin position="2283"/>
        <end position="2308"/>
    </location>
</feature>
<evidence type="ECO:0000256" key="3">
    <source>
        <dbReference type="PROSITE-ProRule" id="PRU00023"/>
    </source>
</evidence>
<gene>
    <name evidence="6" type="ORF">PHMEG_00010159</name>
</gene>
<feature type="region of interest" description="Disordered" evidence="5">
    <location>
        <begin position="103"/>
        <end position="127"/>
    </location>
</feature>
<dbReference type="STRING" id="4795.A0A225WG53"/>
<dbReference type="PROSITE" id="PS50096">
    <property type="entry name" value="IQ"/>
    <property type="match status" value="2"/>
</dbReference>
<dbReference type="GO" id="GO:0016874">
    <property type="term" value="F:ligase activity"/>
    <property type="evidence" value="ECO:0007669"/>
    <property type="project" value="UniProtKB-KW"/>
</dbReference>
<feature type="coiled-coil region" evidence="4">
    <location>
        <begin position="1376"/>
        <end position="1428"/>
    </location>
</feature>
<evidence type="ECO:0000256" key="1">
    <source>
        <dbReference type="ARBA" id="ARBA00022737"/>
    </source>
</evidence>
<feature type="region of interest" description="Disordered" evidence="5">
    <location>
        <begin position="2743"/>
        <end position="2763"/>
    </location>
</feature>
<dbReference type="Proteomes" id="UP000198211">
    <property type="component" value="Unassembled WGS sequence"/>
</dbReference>
<evidence type="ECO:0000313" key="7">
    <source>
        <dbReference type="Proteomes" id="UP000198211"/>
    </source>
</evidence>
<dbReference type="PANTHER" id="PTHR24193:SF121">
    <property type="entry name" value="ADA2A-CONTAINING COMPLEX COMPONENT 3, ISOFORM D"/>
    <property type="match status" value="1"/>
</dbReference>
<evidence type="ECO:0000256" key="2">
    <source>
        <dbReference type="ARBA" id="ARBA00023043"/>
    </source>
</evidence>
<feature type="compositionally biased region" description="Low complexity" evidence="5">
    <location>
        <begin position="492"/>
        <end position="502"/>
    </location>
</feature>
<keyword evidence="1" id="KW-0677">Repeat</keyword>
<dbReference type="SMART" id="SM00248">
    <property type="entry name" value="ANK"/>
    <property type="match status" value="9"/>
</dbReference>
<feature type="coiled-coil region" evidence="4">
    <location>
        <begin position="2218"/>
        <end position="2271"/>
    </location>
</feature>
<dbReference type="PROSITE" id="PS50088">
    <property type="entry name" value="ANK_REPEAT"/>
    <property type="match status" value="4"/>
</dbReference>
<dbReference type="InterPro" id="IPR002110">
    <property type="entry name" value="Ankyrin_rpt"/>
</dbReference>
<feature type="region of interest" description="Disordered" evidence="5">
    <location>
        <begin position="2283"/>
        <end position="2314"/>
    </location>
</feature>
<dbReference type="SMART" id="SM00015">
    <property type="entry name" value="IQ"/>
    <property type="match status" value="6"/>
</dbReference>
<dbReference type="PROSITE" id="PS50297">
    <property type="entry name" value="ANK_REP_REGION"/>
    <property type="match status" value="4"/>
</dbReference>
<dbReference type="InterPro" id="IPR012340">
    <property type="entry name" value="NA-bd_OB-fold"/>
</dbReference>
<feature type="region of interest" description="Disordered" evidence="5">
    <location>
        <begin position="1003"/>
        <end position="1029"/>
    </location>
</feature>
<accession>A0A225WG53</accession>
<feature type="compositionally biased region" description="Basic and acidic residues" evidence="5">
    <location>
        <begin position="619"/>
        <end position="632"/>
    </location>
</feature>
<dbReference type="SUPFAM" id="SSF50249">
    <property type="entry name" value="Nucleic acid-binding proteins"/>
    <property type="match status" value="1"/>
</dbReference>
<feature type="repeat" description="ANK" evidence="3">
    <location>
        <begin position="2837"/>
        <end position="2869"/>
    </location>
</feature>
<dbReference type="Pfam" id="PF12796">
    <property type="entry name" value="Ank_2"/>
    <property type="match status" value="2"/>
</dbReference>
<dbReference type="GO" id="GO:0000976">
    <property type="term" value="F:transcription cis-regulatory region binding"/>
    <property type="evidence" value="ECO:0007669"/>
    <property type="project" value="TreeGrafter"/>
</dbReference>
<dbReference type="EMBL" id="NBNE01000996">
    <property type="protein sequence ID" value="OWZ16099.1"/>
    <property type="molecule type" value="Genomic_DNA"/>
</dbReference>
<dbReference type="GO" id="GO:0045944">
    <property type="term" value="P:positive regulation of transcription by RNA polymerase II"/>
    <property type="evidence" value="ECO:0007669"/>
    <property type="project" value="TreeGrafter"/>
</dbReference>
<feature type="region of interest" description="Disordered" evidence="5">
    <location>
        <begin position="469"/>
        <end position="511"/>
    </location>
</feature>
<feature type="region of interest" description="Disordered" evidence="5">
    <location>
        <begin position="607"/>
        <end position="649"/>
    </location>
</feature>
<feature type="repeat" description="ANK" evidence="3">
    <location>
        <begin position="2966"/>
        <end position="2998"/>
    </location>
</feature>
<keyword evidence="7" id="KW-1185">Reference proteome</keyword>
<feature type="repeat" description="ANK" evidence="3">
    <location>
        <begin position="3001"/>
        <end position="3034"/>
    </location>
</feature>
<feature type="coiled-coil region" evidence="4">
    <location>
        <begin position="2409"/>
        <end position="2450"/>
    </location>
</feature>
<protein>
    <submittedName>
        <fullName evidence="6">DNA ligase</fullName>
    </submittedName>
</protein>
<reference evidence="7" key="1">
    <citation type="submission" date="2017-03" db="EMBL/GenBank/DDBJ databases">
        <title>Phytopthora megakarya and P. palmivora, two closely related causual agents of cacao black pod achieved similar genome size and gene model numbers by different mechanisms.</title>
        <authorList>
            <person name="Ali S."/>
            <person name="Shao J."/>
            <person name="Larry D.J."/>
            <person name="Kronmiller B."/>
            <person name="Shen D."/>
            <person name="Strem M.D."/>
            <person name="Melnick R.L."/>
            <person name="Guiltinan M.J."/>
            <person name="Tyler B.M."/>
            <person name="Meinhardt L.W."/>
            <person name="Bailey B.A."/>
        </authorList>
    </citation>
    <scope>NUCLEOTIDE SEQUENCE [LARGE SCALE GENOMIC DNA]</scope>
    <source>
        <strain evidence="7">zdho120</strain>
    </source>
</reference>
<feature type="coiled-coil region" evidence="4">
    <location>
        <begin position="1996"/>
        <end position="2043"/>
    </location>
</feature>
<feature type="region of interest" description="Disordered" evidence="5">
    <location>
        <begin position="580"/>
        <end position="599"/>
    </location>
</feature>
<dbReference type="Gene3D" id="2.40.50.140">
    <property type="entry name" value="Nucleic acid-binding proteins"/>
    <property type="match status" value="1"/>
</dbReference>
<keyword evidence="2 3" id="KW-0040">ANK repeat</keyword>
<dbReference type="GO" id="GO:0005634">
    <property type="term" value="C:nucleus"/>
    <property type="evidence" value="ECO:0007669"/>
    <property type="project" value="TreeGrafter"/>
</dbReference>
<feature type="compositionally biased region" description="Polar residues" evidence="5">
    <location>
        <begin position="1003"/>
        <end position="1016"/>
    </location>
</feature>
<feature type="repeat" description="ANK" evidence="3">
    <location>
        <begin position="3035"/>
        <end position="3067"/>
    </location>
</feature>